<accession>A0A0F9IZG9</accession>
<comment type="caution">
    <text evidence="2">The sequence shown here is derived from an EMBL/GenBank/DDBJ whole genome shotgun (WGS) entry which is preliminary data.</text>
</comment>
<sequence length="255" mass="30066">MGRNRIIRSGFWDDQKLTIVSRDARLTYIGMWTHSDDFGVVRGNPAWLRSRIYPNETITLGVFKKWLEELEKIKRIWRYMVQGELYYYIPTFLDHQKIDRPNVTSRNPVPPKGVIDAATNHRRAFDESSEMPRTEGKGKERKGKEVKGKEEKGSKGDTLPPELNELPLFLVDEKLIQRWPDLLISWKKTYPKLDVMSQIAQAHNNLVEHPEKHYRNMVKFIGDWIKRTARWAKDDTNHAQLSREAKIKRLREATK</sequence>
<proteinExistence type="predicted"/>
<evidence type="ECO:0000313" key="2">
    <source>
        <dbReference type="EMBL" id="KKL92417.1"/>
    </source>
</evidence>
<gene>
    <name evidence="2" type="ORF">LCGC14_1884910</name>
</gene>
<reference evidence="2" key="1">
    <citation type="journal article" date="2015" name="Nature">
        <title>Complex archaea that bridge the gap between prokaryotes and eukaryotes.</title>
        <authorList>
            <person name="Spang A."/>
            <person name="Saw J.H."/>
            <person name="Jorgensen S.L."/>
            <person name="Zaremba-Niedzwiedzka K."/>
            <person name="Martijn J."/>
            <person name="Lind A.E."/>
            <person name="van Eijk R."/>
            <person name="Schleper C."/>
            <person name="Guy L."/>
            <person name="Ettema T.J."/>
        </authorList>
    </citation>
    <scope>NUCLEOTIDE SEQUENCE</scope>
</reference>
<name>A0A0F9IZG9_9ZZZZ</name>
<feature type="region of interest" description="Disordered" evidence="1">
    <location>
        <begin position="121"/>
        <end position="160"/>
    </location>
</feature>
<dbReference type="EMBL" id="LAZR01019469">
    <property type="protein sequence ID" value="KKL92417.1"/>
    <property type="molecule type" value="Genomic_DNA"/>
</dbReference>
<protein>
    <submittedName>
        <fullName evidence="2">Uncharacterized protein</fullName>
    </submittedName>
</protein>
<feature type="compositionally biased region" description="Basic and acidic residues" evidence="1">
    <location>
        <begin position="123"/>
        <end position="155"/>
    </location>
</feature>
<evidence type="ECO:0000256" key="1">
    <source>
        <dbReference type="SAM" id="MobiDB-lite"/>
    </source>
</evidence>
<organism evidence="2">
    <name type="scientific">marine sediment metagenome</name>
    <dbReference type="NCBI Taxonomy" id="412755"/>
    <lineage>
        <taxon>unclassified sequences</taxon>
        <taxon>metagenomes</taxon>
        <taxon>ecological metagenomes</taxon>
    </lineage>
</organism>
<dbReference type="AlphaFoldDB" id="A0A0F9IZG9"/>